<reference evidence="2" key="2">
    <citation type="submission" date="2021-09" db="EMBL/GenBank/DDBJ databases">
        <authorList>
            <person name="Gilroy R."/>
        </authorList>
    </citation>
    <scope>NUCLEOTIDE SEQUENCE</scope>
    <source>
        <strain evidence="2">CHK154-13316</strain>
    </source>
</reference>
<dbReference type="SUPFAM" id="SSF51445">
    <property type="entry name" value="(Trans)glycosidases"/>
    <property type="match status" value="1"/>
</dbReference>
<dbReference type="Gene3D" id="2.60.40.1740">
    <property type="entry name" value="hypothetical protein (bacova_03559)"/>
    <property type="match status" value="1"/>
</dbReference>
<dbReference type="InterPro" id="IPR013728">
    <property type="entry name" value="BT_3987-like_N"/>
</dbReference>
<protein>
    <submittedName>
        <fullName evidence="2">DUF1735 domain-containing protein</fullName>
    </submittedName>
</protein>
<dbReference type="InterPro" id="IPR017853">
    <property type="entry name" value="GH"/>
</dbReference>
<comment type="caution">
    <text evidence="2">The sequence shown here is derived from an EMBL/GenBank/DDBJ whole genome shotgun (WGS) entry which is preliminary data.</text>
</comment>
<reference evidence="2" key="1">
    <citation type="journal article" date="2021" name="PeerJ">
        <title>Extensive microbial diversity within the chicken gut microbiome revealed by metagenomics and culture.</title>
        <authorList>
            <person name="Gilroy R."/>
            <person name="Ravi A."/>
            <person name="Getino M."/>
            <person name="Pursley I."/>
            <person name="Horton D.L."/>
            <person name="Alikhan N.F."/>
            <person name="Baker D."/>
            <person name="Gharbi K."/>
            <person name="Hall N."/>
            <person name="Watson M."/>
            <person name="Adriaenssens E.M."/>
            <person name="Foster-Nyarko E."/>
            <person name="Jarju S."/>
            <person name="Secka A."/>
            <person name="Antonio M."/>
            <person name="Oren A."/>
            <person name="Chaudhuri R.R."/>
            <person name="La Ragione R."/>
            <person name="Hildebrand F."/>
            <person name="Pallen M.J."/>
        </authorList>
    </citation>
    <scope>NUCLEOTIDE SEQUENCE</scope>
    <source>
        <strain evidence="2">CHK154-13316</strain>
    </source>
</reference>
<proteinExistence type="predicted"/>
<dbReference type="Gene3D" id="3.20.20.80">
    <property type="entry name" value="Glycosidases"/>
    <property type="match status" value="1"/>
</dbReference>
<evidence type="ECO:0000313" key="3">
    <source>
        <dbReference type="Proteomes" id="UP000747074"/>
    </source>
</evidence>
<name>A0A921I5K1_9BACE</name>
<gene>
    <name evidence="2" type="ORF">K8V07_06835</name>
</gene>
<accession>A0A921I5K1</accession>
<evidence type="ECO:0000313" key="2">
    <source>
        <dbReference type="EMBL" id="HJG11627.1"/>
    </source>
</evidence>
<dbReference type="Pfam" id="PF08522">
    <property type="entry name" value="BT_3987-like_N"/>
    <property type="match status" value="1"/>
</dbReference>
<feature type="domain" description="BT-3987-like N-terminal" evidence="1">
    <location>
        <begin position="49"/>
        <end position="160"/>
    </location>
</feature>
<dbReference type="Proteomes" id="UP000747074">
    <property type="component" value="Unassembled WGS sequence"/>
</dbReference>
<organism evidence="2 3">
    <name type="scientific">Bacteroides xylanisolvens</name>
    <dbReference type="NCBI Taxonomy" id="371601"/>
    <lineage>
        <taxon>Bacteria</taxon>
        <taxon>Pseudomonadati</taxon>
        <taxon>Bacteroidota</taxon>
        <taxon>Bacteroidia</taxon>
        <taxon>Bacteroidales</taxon>
        <taxon>Bacteroidaceae</taxon>
        <taxon>Bacteroides</taxon>
    </lineage>
</organism>
<evidence type="ECO:0000259" key="1">
    <source>
        <dbReference type="Pfam" id="PF08522"/>
    </source>
</evidence>
<dbReference type="EMBL" id="DYVL01000091">
    <property type="protein sequence ID" value="HJG11627.1"/>
    <property type="molecule type" value="Genomic_DNA"/>
</dbReference>
<dbReference type="AlphaFoldDB" id="A0A921I5K1"/>
<sequence length="477" mass="53433">MNMINHIKYAFLPLAVFTAGLFTSCDEELEFTADESAYLSATQINGMLLDAATNKNNSIVELRNDEQSTDIVFRLSKQPKTGVDVTITVDESYVTTYNAIHNTDFEMFPTENVTITNNGACLLAPDDTTTPGLKVTLTAFEGMEEDKTYIVPLSATSPTKSISFSEMSKHMVLLVQDCRHKANHDKGEDAVKTVIYFEVNDANPLNALEFKTASGKYFFDDVVLFAANINWDAKKQRVYISNNDNVQFLLDHNDEYLQPLRKAGMRVIISILGNHDQAGVAQLSEMGAKEFAREIAAYCRGYNLDGVAFDDEYSNDPVLSNPWLAEQSVEAGSRLMYECKKAMPEKIVSLYSLGSLYADELKIIDGVEPGQYCDYSVADYGRSEDPGIGMTLKQCAGMSIELFRDRGDTSTSTARSKKNKGYGYYMFFSPTPPKYISDEEKKDQLKYCENVCLGLYDESLIRPSYYYPKNSTVRTAR</sequence>